<feature type="transmembrane region" description="Helical" evidence="1">
    <location>
        <begin position="95"/>
        <end position="113"/>
    </location>
</feature>
<dbReference type="EMBL" id="BK002923">
    <property type="protein sequence ID" value="DAA04428.1"/>
    <property type="molecule type" value="Genomic_DNA"/>
</dbReference>
<keyword evidence="1" id="KW-1133">Transmembrane helix</keyword>
<evidence type="ECO:0000256" key="1">
    <source>
        <dbReference type="SAM" id="Phobius"/>
    </source>
</evidence>
<proteinExistence type="predicted"/>
<gene>
    <name evidence="2" type="ORF">HDC16465</name>
</gene>
<dbReference type="AlphaFoldDB" id="Q6IIZ3"/>
<name>Q6IIZ3_DROME</name>
<feature type="transmembrane region" description="Helical" evidence="1">
    <location>
        <begin position="133"/>
        <end position="154"/>
    </location>
</feature>
<sequence length="174" mass="19420">MCSPFSLTHPYTHKRGRYVCDQDDCCFPALPVPVPPGVALINHLIDTHPNRNASEFNGEYLQLPRPAFALKDFLPRLSKATPTVECGGSIWHRKWCGVVVVVVVLLVLASVVQSDAHFWGRHKHRTLGIGIEISSVLCSAAAFASFRLTLYVTFKWRRGNVKFPHRPQNACTAV</sequence>
<evidence type="ECO:0000313" key="2">
    <source>
        <dbReference type="EMBL" id="DAA04428.1"/>
    </source>
</evidence>
<protein>
    <submittedName>
        <fullName evidence="2">HDC16465</fullName>
    </submittedName>
</protein>
<accession>Q6IIZ3</accession>
<keyword evidence="1" id="KW-0812">Transmembrane</keyword>
<reference evidence="2" key="1">
    <citation type="journal article" date="2003" name="Genome Biol.">
        <title>An integrated gene annotation and transcriptional profiling approach towards the full gene content of the Drosophila genome.</title>
        <authorList>
            <person name="Hild M."/>
            <person name="Beckmann B."/>
            <person name="Haas S.A."/>
            <person name="Koch B."/>
            <person name="Solovyev V."/>
            <person name="Busold C."/>
            <person name="Fellenberg K."/>
            <person name="Boutros M."/>
            <person name="Vingron M."/>
            <person name="Sauer F."/>
            <person name="Hoheisel J.D."/>
            <person name="Paro R."/>
        </authorList>
    </citation>
    <scope>NUCLEOTIDE SEQUENCE</scope>
</reference>
<organism evidence="2">
    <name type="scientific">Drosophila melanogaster</name>
    <name type="common">Fruit fly</name>
    <dbReference type="NCBI Taxonomy" id="7227"/>
    <lineage>
        <taxon>Eukaryota</taxon>
        <taxon>Metazoa</taxon>
        <taxon>Ecdysozoa</taxon>
        <taxon>Arthropoda</taxon>
        <taxon>Hexapoda</taxon>
        <taxon>Insecta</taxon>
        <taxon>Pterygota</taxon>
        <taxon>Neoptera</taxon>
        <taxon>Endopterygota</taxon>
        <taxon>Diptera</taxon>
        <taxon>Brachycera</taxon>
        <taxon>Muscomorpha</taxon>
        <taxon>Ephydroidea</taxon>
        <taxon>Drosophilidae</taxon>
        <taxon>Drosophila</taxon>
        <taxon>Sophophora</taxon>
    </lineage>
</organism>
<keyword evidence="1" id="KW-0472">Membrane</keyword>